<evidence type="ECO:0000313" key="2">
    <source>
        <dbReference type="Proteomes" id="UP000291084"/>
    </source>
</evidence>
<dbReference type="AlphaFoldDB" id="A0A0S3RTK4"/>
<sequence length="92" mass="10795">KNMRQTNLLCPQCKVKALYFCEWNRRCYFAESSLARCNQQAMWFWLKICSDEKGKRNTQEITVPKRIGGAGKREKLSELEACCVGQEYMHPI</sequence>
<dbReference type="EMBL" id="AP015037">
    <property type="protein sequence ID" value="BAT83924.1"/>
    <property type="molecule type" value="Genomic_DNA"/>
</dbReference>
<evidence type="ECO:0000313" key="1">
    <source>
        <dbReference type="EMBL" id="BAT83924.1"/>
    </source>
</evidence>
<gene>
    <name evidence="1" type="primary">Vigan.04G116700</name>
    <name evidence="1" type="ORF">VIGAN_04116700</name>
</gene>
<reference evidence="1 2" key="1">
    <citation type="journal article" date="2015" name="Sci. Rep.">
        <title>The power of single molecule real-time sequencing technology in the de novo assembly of a eukaryotic genome.</title>
        <authorList>
            <person name="Sakai H."/>
            <person name="Naito K."/>
            <person name="Ogiso-Tanaka E."/>
            <person name="Takahashi Y."/>
            <person name="Iseki K."/>
            <person name="Muto C."/>
            <person name="Satou K."/>
            <person name="Teruya K."/>
            <person name="Shiroma A."/>
            <person name="Shimoji M."/>
            <person name="Hirano T."/>
            <person name="Itoh T."/>
            <person name="Kaga A."/>
            <person name="Tomooka N."/>
        </authorList>
    </citation>
    <scope>NUCLEOTIDE SEQUENCE [LARGE SCALE GENOMIC DNA]</scope>
    <source>
        <strain evidence="2">cv. Shumari</strain>
    </source>
</reference>
<accession>A0A0S3RTK4</accession>
<protein>
    <submittedName>
        <fullName evidence="1">Uncharacterized protein</fullName>
    </submittedName>
</protein>
<keyword evidence="2" id="KW-1185">Reference proteome</keyword>
<dbReference type="Proteomes" id="UP000291084">
    <property type="component" value="Chromosome 4"/>
</dbReference>
<feature type="non-terminal residue" evidence="1">
    <location>
        <position position="1"/>
    </location>
</feature>
<proteinExistence type="predicted"/>
<name>A0A0S3RTK4_PHAAN</name>
<organism evidence="1 2">
    <name type="scientific">Vigna angularis var. angularis</name>
    <dbReference type="NCBI Taxonomy" id="157739"/>
    <lineage>
        <taxon>Eukaryota</taxon>
        <taxon>Viridiplantae</taxon>
        <taxon>Streptophyta</taxon>
        <taxon>Embryophyta</taxon>
        <taxon>Tracheophyta</taxon>
        <taxon>Spermatophyta</taxon>
        <taxon>Magnoliopsida</taxon>
        <taxon>eudicotyledons</taxon>
        <taxon>Gunneridae</taxon>
        <taxon>Pentapetalae</taxon>
        <taxon>rosids</taxon>
        <taxon>fabids</taxon>
        <taxon>Fabales</taxon>
        <taxon>Fabaceae</taxon>
        <taxon>Papilionoideae</taxon>
        <taxon>50 kb inversion clade</taxon>
        <taxon>NPAAA clade</taxon>
        <taxon>indigoferoid/millettioid clade</taxon>
        <taxon>Phaseoleae</taxon>
        <taxon>Vigna</taxon>
    </lineage>
</organism>